<comment type="caution">
    <text evidence="1">The sequence shown here is derived from an EMBL/GenBank/DDBJ whole genome shotgun (WGS) entry which is preliminary data.</text>
</comment>
<dbReference type="EMBL" id="CACRXK020013784">
    <property type="protein sequence ID" value="CAB4025723.1"/>
    <property type="molecule type" value="Genomic_DNA"/>
</dbReference>
<reference evidence="1" key="1">
    <citation type="submission" date="2020-04" db="EMBL/GenBank/DDBJ databases">
        <authorList>
            <person name="Alioto T."/>
            <person name="Alioto T."/>
            <person name="Gomez Garrido J."/>
        </authorList>
    </citation>
    <scope>NUCLEOTIDE SEQUENCE</scope>
    <source>
        <strain evidence="1">A484AB</strain>
    </source>
</reference>
<proteinExistence type="predicted"/>
<accession>A0A6S7KC34</accession>
<dbReference type="OrthoDB" id="1293503at2759"/>
<keyword evidence="2" id="KW-1185">Reference proteome</keyword>
<name>A0A6S7KC34_PARCT</name>
<protein>
    <submittedName>
        <fullName evidence="1">Uncharacterized protein</fullName>
    </submittedName>
</protein>
<dbReference type="AlphaFoldDB" id="A0A6S7KC34"/>
<sequence length="154" mass="17428">MGRTESIAFAYQKNNSCINASLVLQEAVAHNVERGSKVYCCFLDSAKVVDTIWIDGLFFKLYNNGMNGKSWLLLRNWYKRQTRRVRANGLISHKFPVHQGSKDYKNSLILWNPTAVVGDSTLTQAKPLKLHLEKPPGHSTRIMQPGTGSYTMLK</sequence>
<dbReference type="Proteomes" id="UP001152795">
    <property type="component" value="Unassembled WGS sequence"/>
</dbReference>
<organism evidence="1 2">
    <name type="scientific">Paramuricea clavata</name>
    <name type="common">Red gorgonian</name>
    <name type="synonym">Violescent sea-whip</name>
    <dbReference type="NCBI Taxonomy" id="317549"/>
    <lineage>
        <taxon>Eukaryota</taxon>
        <taxon>Metazoa</taxon>
        <taxon>Cnidaria</taxon>
        <taxon>Anthozoa</taxon>
        <taxon>Octocorallia</taxon>
        <taxon>Malacalcyonacea</taxon>
        <taxon>Plexauridae</taxon>
        <taxon>Paramuricea</taxon>
    </lineage>
</organism>
<evidence type="ECO:0000313" key="2">
    <source>
        <dbReference type="Proteomes" id="UP001152795"/>
    </source>
</evidence>
<evidence type="ECO:0000313" key="1">
    <source>
        <dbReference type="EMBL" id="CAB4025723.1"/>
    </source>
</evidence>
<gene>
    <name evidence="1" type="ORF">PACLA_8A077810</name>
</gene>